<gene>
    <name evidence="1" type="ORF">Cflav_PD6097</name>
</gene>
<organism evidence="1 2">
    <name type="scientific">Pedosphaera parvula (strain Ellin514)</name>
    <dbReference type="NCBI Taxonomy" id="320771"/>
    <lineage>
        <taxon>Bacteria</taxon>
        <taxon>Pseudomonadati</taxon>
        <taxon>Verrucomicrobiota</taxon>
        <taxon>Pedosphaerae</taxon>
        <taxon>Pedosphaerales</taxon>
        <taxon>Pedosphaeraceae</taxon>
        <taxon>Pedosphaera</taxon>
    </lineage>
</organism>
<sequence>MKTLKEMKFKRKLNSLNHGTKLHQTIYGMPTTR</sequence>
<dbReference type="EMBL" id="ABOX02000001">
    <property type="protein sequence ID" value="EEF63462.1"/>
    <property type="molecule type" value="Genomic_DNA"/>
</dbReference>
<comment type="caution">
    <text evidence="1">The sequence shown here is derived from an EMBL/GenBank/DDBJ whole genome shotgun (WGS) entry which is preliminary data.</text>
</comment>
<dbReference type="Proteomes" id="UP000003688">
    <property type="component" value="Unassembled WGS sequence"/>
</dbReference>
<evidence type="ECO:0000313" key="1">
    <source>
        <dbReference type="EMBL" id="EEF63462.1"/>
    </source>
</evidence>
<name>B9XAC1_PEDPL</name>
<accession>B9XAC1</accession>
<proteinExistence type="predicted"/>
<reference evidence="1 2" key="1">
    <citation type="journal article" date="2011" name="J. Bacteriol.">
        <title>Genome sequence of 'Pedosphaera parvula' Ellin514, an aerobic Verrucomicrobial isolate from pasture soil.</title>
        <authorList>
            <person name="Kant R."/>
            <person name="van Passel M.W."/>
            <person name="Sangwan P."/>
            <person name="Palva A."/>
            <person name="Lucas S."/>
            <person name="Copeland A."/>
            <person name="Lapidus A."/>
            <person name="Glavina Del Rio T."/>
            <person name="Dalin E."/>
            <person name="Tice H."/>
            <person name="Bruce D."/>
            <person name="Goodwin L."/>
            <person name="Pitluck S."/>
            <person name="Chertkov O."/>
            <person name="Larimer F.W."/>
            <person name="Land M.L."/>
            <person name="Hauser L."/>
            <person name="Brettin T.S."/>
            <person name="Detter J.C."/>
            <person name="Han S."/>
            <person name="de Vos W.M."/>
            <person name="Janssen P.H."/>
            <person name="Smidt H."/>
        </authorList>
    </citation>
    <scope>NUCLEOTIDE SEQUENCE [LARGE SCALE GENOMIC DNA]</scope>
    <source>
        <strain evidence="1 2">Ellin514</strain>
    </source>
</reference>
<protein>
    <submittedName>
        <fullName evidence="1">Uncharacterized protein</fullName>
    </submittedName>
</protein>
<evidence type="ECO:0000313" key="2">
    <source>
        <dbReference type="Proteomes" id="UP000003688"/>
    </source>
</evidence>
<keyword evidence="2" id="KW-1185">Reference proteome</keyword>
<dbReference type="AlphaFoldDB" id="B9XAC1"/>